<keyword evidence="3" id="KW-1185">Reference proteome</keyword>
<dbReference type="PANTHER" id="PTHR24559">
    <property type="entry name" value="TRANSPOSON TY3-I GAG-POL POLYPROTEIN"/>
    <property type="match status" value="1"/>
</dbReference>
<dbReference type="Gene3D" id="3.30.420.10">
    <property type="entry name" value="Ribonuclease H-like superfamily/Ribonuclease H"/>
    <property type="match status" value="1"/>
</dbReference>
<accession>A0A371GNU6</accession>
<dbReference type="GO" id="GO:0003676">
    <property type="term" value="F:nucleic acid binding"/>
    <property type="evidence" value="ECO:0007669"/>
    <property type="project" value="InterPro"/>
</dbReference>
<dbReference type="PANTHER" id="PTHR24559:SF444">
    <property type="entry name" value="REVERSE TRANSCRIPTASE DOMAIN-CONTAINING PROTEIN"/>
    <property type="match status" value="1"/>
</dbReference>
<dbReference type="InterPro" id="IPR053134">
    <property type="entry name" value="RNA-dir_DNA_polymerase"/>
</dbReference>
<dbReference type="Proteomes" id="UP000257109">
    <property type="component" value="Unassembled WGS sequence"/>
</dbReference>
<dbReference type="InterPro" id="IPR036397">
    <property type="entry name" value="RNaseH_sf"/>
</dbReference>
<dbReference type="SUPFAM" id="SSF56672">
    <property type="entry name" value="DNA/RNA polymerases"/>
    <property type="match status" value="1"/>
</dbReference>
<dbReference type="OrthoDB" id="1431753at2759"/>
<comment type="caution">
    <text evidence="2">The sequence shown here is derived from an EMBL/GenBank/DDBJ whole genome shotgun (WGS) entry which is preliminary data.</text>
</comment>
<protein>
    <submittedName>
        <fullName evidence="2">Retrovirus-related Pol polyprotein from transposon 17.6</fullName>
    </submittedName>
</protein>
<organism evidence="2 3">
    <name type="scientific">Mucuna pruriens</name>
    <name type="common">Velvet bean</name>
    <name type="synonym">Dolichos pruriens</name>
    <dbReference type="NCBI Taxonomy" id="157652"/>
    <lineage>
        <taxon>Eukaryota</taxon>
        <taxon>Viridiplantae</taxon>
        <taxon>Streptophyta</taxon>
        <taxon>Embryophyta</taxon>
        <taxon>Tracheophyta</taxon>
        <taxon>Spermatophyta</taxon>
        <taxon>Magnoliopsida</taxon>
        <taxon>eudicotyledons</taxon>
        <taxon>Gunneridae</taxon>
        <taxon>Pentapetalae</taxon>
        <taxon>rosids</taxon>
        <taxon>fabids</taxon>
        <taxon>Fabales</taxon>
        <taxon>Fabaceae</taxon>
        <taxon>Papilionoideae</taxon>
        <taxon>50 kb inversion clade</taxon>
        <taxon>NPAAA clade</taxon>
        <taxon>indigoferoid/millettioid clade</taxon>
        <taxon>Phaseoleae</taxon>
        <taxon>Mucuna</taxon>
    </lineage>
</organism>
<evidence type="ECO:0000313" key="3">
    <source>
        <dbReference type="Proteomes" id="UP000257109"/>
    </source>
</evidence>
<dbReference type="EMBL" id="QJKJ01004917">
    <property type="protein sequence ID" value="RDX92238.1"/>
    <property type="molecule type" value="Genomic_DNA"/>
</dbReference>
<gene>
    <name evidence="2" type="primary">pol</name>
    <name evidence="2" type="ORF">CR513_25655</name>
</gene>
<dbReference type="Gene3D" id="3.30.70.270">
    <property type="match status" value="1"/>
</dbReference>
<evidence type="ECO:0000259" key="1">
    <source>
        <dbReference type="Pfam" id="PF00078"/>
    </source>
</evidence>
<dbReference type="InterPro" id="IPR043502">
    <property type="entry name" value="DNA/RNA_pol_sf"/>
</dbReference>
<proteinExistence type="predicted"/>
<feature type="domain" description="Reverse transcriptase" evidence="1">
    <location>
        <begin position="1"/>
        <end position="80"/>
    </location>
</feature>
<dbReference type="InterPro" id="IPR000477">
    <property type="entry name" value="RT_dom"/>
</dbReference>
<sequence>MSFGLSNAGATYQSLMEKIFKEIICVDVELYVDDMVMKSMMENEHCSTLDRVFKILRKHWLKLNSEKCSFGVQAGKFLGFMPTKRGIKANPEKFQAVMNMRSPQSMREVDEYGHTHFQYPHERRQCWKLLWFSHGRLQRNNSSREGGETIPGLFYKVLQDAERRYHKFEKAALALTIPSRRLRPYFQGYNIIVQTGLTHLISTAKVGPDWKNGGHIKAQALADFITNLTPGGQFANESNQAGSRAKVTLEGPNGVLIKQSLHFEFKANNNQVEYKALLAEMKLAQELKARILTAKSDS</sequence>
<name>A0A371GNU6_MUCPR</name>
<dbReference type="Pfam" id="PF00078">
    <property type="entry name" value="RVT_1"/>
    <property type="match status" value="1"/>
</dbReference>
<dbReference type="AlphaFoldDB" id="A0A371GNU6"/>
<dbReference type="InterPro" id="IPR043128">
    <property type="entry name" value="Rev_trsase/Diguanyl_cyclase"/>
</dbReference>
<evidence type="ECO:0000313" key="2">
    <source>
        <dbReference type="EMBL" id="RDX92238.1"/>
    </source>
</evidence>
<feature type="non-terminal residue" evidence="2">
    <location>
        <position position="1"/>
    </location>
</feature>
<dbReference type="CDD" id="cd01647">
    <property type="entry name" value="RT_LTR"/>
    <property type="match status" value="1"/>
</dbReference>
<reference evidence="2" key="1">
    <citation type="submission" date="2018-05" db="EMBL/GenBank/DDBJ databases">
        <title>Draft genome of Mucuna pruriens seed.</title>
        <authorList>
            <person name="Nnadi N.E."/>
            <person name="Vos R."/>
            <person name="Hasami M.H."/>
            <person name="Devisetty U.K."/>
            <person name="Aguiy J.C."/>
        </authorList>
    </citation>
    <scope>NUCLEOTIDE SEQUENCE [LARGE SCALE GENOMIC DNA]</scope>
    <source>
        <strain evidence="2">JCA_2017</strain>
    </source>
</reference>